<feature type="compositionally biased region" description="Polar residues" evidence="1">
    <location>
        <begin position="19"/>
        <end position="29"/>
    </location>
</feature>
<accession>A0A0V1ARE8</accession>
<dbReference type="InterPro" id="IPR008042">
    <property type="entry name" value="Retrotrans_Pao"/>
</dbReference>
<name>A0A0V1ARE8_TRISP</name>
<proteinExistence type="predicted"/>
<reference evidence="2 3" key="1">
    <citation type="submission" date="2015-01" db="EMBL/GenBank/DDBJ databases">
        <title>Evolution of Trichinella species and genotypes.</title>
        <authorList>
            <person name="Korhonen P.K."/>
            <person name="Edoardo P."/>
            <person name="Giuseppe L.R."/>
            <person name="Gasser R.B."/>
        </authorList>
    </citation>
    <scope>NUCLEOTIDE SEQUENCE [LARGE SCALE GENOMIC DNA]</scope>
    <source>
        <strain evidence="2">ISS3</strain>
    </source>
</reference>
<evidence type="ECO:0000313" key="3">
    <source>
        <dbReference type="Proteomes" id="UP000054776"/>
    </source>
</evidence>
<organism evidence="2 3">
    <name type="scientific">Trichinella spiralis</name>
    <name type="common">Trichina worm</name>
    <dbReference type="NCBI Taxonomy" id="6334"/>
    <lineage>
        <taxon>Eukaryota</taxon>
        <taxon>Metazoa</taxon>
        <taxon>Ecdysozoa</taxon>
        <taxon>Nematoda</taxon>
        <taxon>Enoplea</taxon>
        <taxon>Dorylaimia</taxon>
        <taxon>Trichinellida</taxon>
        <taxon>Trichinellidae</taxon>
        <taxon>Trichinella</taxon>
    </lineage>
</organism>
<evidence type="ECO:0008006" key="4">
    <source>
        <dbReference type="Google" id="ProtNLM"/>
    </source>
</evidence>
<keyword evidence="3" id="KW-1185">Reference proteome</keyword>
<protein>
    <recommendedName>
        <fullName evidence="4">Peptidase aspartic putative domain-containing protein</fullName>
    </recommendedName>
</protein>
<dbReference type="InterPro" id="IPR005312">
    <property type="entry name" value="DUF1759"/>
</dbReference>
<dbReference type="EMBL" id="JYDH01000279">
    <property type="protein sequence ID" value="KRY27145.1"/>
    <property type="molecule type" value="Genomic_DNA"/>
</dbReference>
<dbReference type="eggNOG" id="KOG0017">
    <property type="taxonomic scope" value="Eukaryota"/>
</dbReference>
<sequence>MRHPGKKKIIPFDTERNSLEQQSFDGSVSRQEELPDSEKAKALADYDQLLDLVTQLQSKANDLLKNSSQQPDLSHNTAMQHQSECVPLNAIVQIPKLPTYSGDILEFKAFWDQFDGAVHRIKDFDNVTKFVHLKSCLSGEALQLANGLTVTAENYEDIQPQSKELLPLHDETNSQLLEIRALGRDIDTRDTKLISGFRMLLPRLTNLLPILTRTKWKEHSTKLADEGLTSKAFLYILSQRAVCMDHTDNLANRKTRSPPARQNIRRQIQKHTTIDPLHSSITPKCSVCRGNHRLPNCKQFLSQGLEERKKTARTLHLCFKSLQHGHRATDCKLKGWDNEKQPTQKKSLLEEKTDANANVLLTSTHGLTRIRFQTKRGIAHGAEGKQMTVNCLFDSAAERTLVREDVAQTLRIAGPIETITVKEVHGIHCHSAASRRIQLRLSPLKSHPHEGVNQPIEVLTLTKICNDISSVTFLSKDWKHLEQLHLPEERDMNLPIHILIDLDFYGRFFSEKILTVIEEYIRNGWVEEVTSQHEQNGKTWYLPHHAVYKTVDGELKCRVVFYGSAKYGSVSLNQCLETGPNLQSDLVGVDRSASDSTKSQCRLTLRECTCRLHSGWKTAILVVSCGATAYRTLRCECIALPVCFGLACYPYLAMNVIKAHAERNPEECDDIIKRALSNMNVDDLVMSWDEESEVAALIRRVPVFLRKGRFHLRKWASNRVDLLATLPRPEVCETGEREISKALGVYWLKDEDVITFRPPANSTTQSRTTNKQLLSLAAKVYDPLGFLAPFTVQSLWTLELSWDSPLPLKISKQWRSWQEELKKLSQIKLSRLWHSHSVRQVGKVELHTFGDASQAAYAACAYLRVES</sequence>
<dbReference type="InParanoid" id="A0A0V1ARE8"/>
<dbReference type="AlphaFoldDB" id="A0A0V1ARE8"/>
<dbReference type="Pfam" id="PF05380">
    <property type="entry name" value="Peptidase_A17"/>
    <property type="match status" value="1"/>
</dbReference>
<evidence type="ECO:0000313" key="2">
    <source>
        <dbReference type="EMBL" id="KRY27145.1"/>
    </source>
</evidence>
<dbReference type="Pfam" id="PF03564">
    <property type="entry name" value="DUF1759"/>
    <property type="match status" value="1"/>
</dbReference>
<comment type="caution">
    <text evidence="2">The sequence shown here is derived from an EMBL/GenBank/DDBJ whole genome shotgun (WGS) entry which is preliminary data.</text>
</comment>
<evidence type="ECO:0000256" key="1">
    <source>
        <dbReference type="SAM" id="MobiDB-lite"/>
    </source>
</evidence>
<dbReference type="Proteomes" id="UP000054776">
    <property type="component" value="Unassembled WGS sequence"/>
</dbReference>
<gene>
    <name evidence="2" type="ORF">T01_13352</name>
</gene>
<feature type="region of interest" description="Disordered" evidence="1">
    <location>
        <begin position="1"/>
        <end position="36"/>
    </location>
</feature>
<dbReference type="OrthoDB" id="5984724at2759"/>
<dbReference type="PANTHER" id="PTHR47331">
    <property type="entry name" value="PHD-TYPE DOMAIN-CONTAINING PROTEIN"/>
    <property type="match status" value="1"/>
</dbReference>